<dbReference type="Proteomes" id="UP000058613">
    <property type="component" value="Chromosome"/>
</dbReference>
<reference evidence="3 5" key="2">
    <citation type="submission" date="2017-05" db="EMBL/GenBank/DDBJ databases">
        <title>The draft genome of the hyperthermophilic archaeon 'Pyrodictium delaneyi strain Hulk', an iron and nitrate reducer, reveals the capacity for sulfate reduction.</title>
        <authorList>
            <person name="Demey L.M."/>
            <person name="Miller C."/>
            <person name="Manzella M."/>
            <person name="Reguera G."/>
            <person name="Kashefi K."/>
        </authorList>
    </citation>
    <scope>NUCLEOTIDE SEQUENCE [LARGE SCALE GENOMIC DNA]</scope>
    <source>
        <strain evidence="3 5">Hulk</strain>
    </source>
</reference>
<dbReference type="Proteomes" id="UP000196694">
    <property type="component" value="Unassembled WGS sequence"/>
</dbReference>
<keyword evidence="5" id="KW-1185">Reference proteome</keyword>
<evidence type="ECO:0000313" key="5">
    <source>
        <dbReference type="Proteomes" id="UP000196694"/>
    </source>
</evidence>
<dbReference type="EMBL" id="NCQP01000002">
    <property type="protein sequence ID" value="OWJ55175.1"/>
    <property type="molecule type" value="Genomic_DNA"/>
</dbReference>
<dbReference type="PATRIC" id="fig|1273541.4.peg.1637"/>
<organism evidence="2 4">
    <name type="scientific">Pyrodictium delaneyi</name>
    <dbReference type="NCBI Taxonomy" id="1273541"/>
    <lineage>
        <taxon>Archaea</taxon>
        <taxon>Thermoproteota</taxon>
        <taxon>Thermoprotei</taxon>
        <taxon>Desulfurococcales</taxon>
        <taxon>Pyrodictiaceae</taxon>
        <taxon>Pyrodictium</taxon>
    </lineage>
</organism>
<gene>
    <name evidence="3" type="ORF">Pdsh_05760</name>
    <name evidence="2" type="ORF">Pyrde_1535</name>
</gene>
<dbReference type="PROSITE" id="PS51704">
    <property type="entry name" value="GP_PDE"/>
    <property type="match status" value="1"/>
</dbReference>
<dbReference type="OrthoDB" id="19020at2157"/>
<proteinExistence type="predicted"/>
<dbReference type="STRING" id="1273541.Pyrde_1535"/>
<dbReference type="Pfam" id="PF03009">
    <property type="entry name" value="GDPD"/>
    <property type="match status" value="1"/>
</dbReference>
<dbReference type="Gene3D" id="3.20.20.190">
    <property type="entry name" value="Phosphatidylinositol (PI) phosphodiesterase"/>
    <property type="match status" value="1"/>
</dbReference>
<protein>
    <submittedName>
        <fullName evidence="3">Glycerophosphodiester phosphodiesterase</fullName>
    </submittedName>
    <submittedName>
        <fullName evidence="2">Glycerophosphoryl diester phosphodiesterase</fullName>
    </submittedName>
</protein>
<feature type="domain" description="GP-PDE" evidence="1">
    <location>
        <begin position="15"/>
        <end position="237"/>
    </location>
</feature>
<evidence type="ECO:0000313" key="3">
    <source>
        <dbReference type="EMBL" id="OWJ55175.1"/>
    </source>
</evidence>
<evidence type="ECO:0000259" key="1">
    <source>
        <dbReference type="PROSITE" id="PS51704"/>
    </source>
</evidence>
<dbReference type="AlphaFoldDB" id="A0A0P0N590"/>
<dbReference type="EMBL" id="CP013011">
    <property type="protein sequence ID" value="ALL01578.1"/>
    <property type="molecule type" value="Genomic_DNA"/>
</dbReference>
<dbReference type="InterPro" id="IPR030395">
    <property type="entry name" value="GP_PDE_dom"/>
</dbReference>
<dbReference type="RefSeq" id="WP_055409661.1">
    <property type="nucleotide sequence ID" value="NZ_CP013011.1"/>
</dbReference>
<name>A0A0P0N590_9CREN</name>
<dbReference type="PANTHER" id="PTHR46211:SF14">
    <property type="entry name" value="GLYCEROPHOSPHODIESTER PHOSPHODIESTERASE"/>
    <property type="match status" value="1"/>
</dbReference>
<reference evidence="2 4" key="1">
    <citation type="submission" date="2015-10" db="EMBL/GenBank/DDBJ databases">
        <title>Complete genome sequence of hyperthermophilic archaeon Pyrodictium delaneyi Su06.</title>
        <authorList>
            <person name="Jung J.-H."/>
            <person name="Lin J."/>
            <person name="Holden J.F."/>
            <person name="Park C.-S."/>
        </authorList>
    </citation>
    <scope>NUCLEOTIDE SEQUENCE [LARGE SCALE GENOMIC DNA]</scope>
    <source>
        <strain evidence="2 4">Su06</strain>
    </source>
</reference>
<dbReference type="GO" id="GO:0006629">
    <property type="term" value="P:lipid metabolic process"/>
    <property type="evidence" value="ECO:0007669"/>
    <property type="project" value="InterPro"/>
</dbReference>
<dbReference type="GO" id="GO:0008081">
    <property type="term" value="F:phosphoric diester hydrolase activity"/>
    <property type="evidence" value="ECO:0007669"/>
    <property type="project" value="InterPro"/>
</dbReference>
<dbReference type="KEGG" id="pdl:Pyrde_1535"/>
<accession>A0A0P0N590</accession>
<dbReference type="InterPro" id="IPR017946">
    <property type="entry name" value="PLC-like_Pdiesterase_TIM-brl"/>
</dbReference>
<evidence type="ECO:0000313" key="2">
    <source>
        <dbReference type="EMBL" id="ALL01578.1"/>
    </source>
</evidence>
<dbReference type="PANTHER" id="PTHR46211">
    <property type="entry name" value="GLYCEROPHOSPHORYL DIESTER PHOSPHODIESTERASE"/>
    <property type="match status" value="1"/>
</dbReference>
<dbReference type="GeneID" id="26099874"/>
<dbReference type="CDD" id="cd08556">
    <property type="entry name" value="GDPD"/>
    <property type="match status" value="1"/>
</dbReference>
<dbReference type="SUPFAM" id="SSF51695">
    <property type="entry name" value="PLC-like phosphodiesterases"/>
    <property type="match status" value="1"/>
</dbReference>
<sequence>MLLHPVLEMLSRRPFAVIGHRGARGLAPENTLAALRKAVEVGADIAEFDLQVTGDGAVVASHDPVLRSNGGRTIDVRKASLAEVKSIDLGGGEAPPTLEEIIEEARGRILLFLEVKEPRDTSRIIEVLRKENALDMAALISFHDDVLHAARRLEPGLPTGIIYFRPPGRILDCRKLGCRIVLPRYPLATAKAVGLAHRLGLRVVAWTVNEEHWVLELAKRGVDGIATDYPDMVVATRRRLAEGGLGEGGLRPPAP</sequence>
<evidence type="ECO:0000313" key="4">
    <source>
        <dbReference type="Proteomes" id="UP000058613"/>
    </source>
</evidence>